<dbReference type="PANTHER" id="PTHR30537">
    <property type="entry name" value="HTH-TYPE TRANSCRIPTIONAL REGULATOR"/>
    <property type="match status" value="1"/>
</dbReference>
<reference evidence="7" key="1">
    <citation type="journal article" date="2014" name="Soil Biol. Biochem.">
        <title>Structure and function of bacterial communities in ageing soils: Insights from the Mendocino ecological staircase.</title>
        <authorList>
            <person name="Uroz S."/>
            <person name="Tech J.J."/>
            <person name="Sawaya N.A."/>
            <person name="Frey-Klett P."/>
            <person name="Leveau J.H.J."/>
        </authorList>
    </citation>
    <scope>NUCLEOTIDE SEQUENCE [LARGE SCALE GENOMIC DNA]</scope>
    <source>
        <strain evidence="7">Cal35</strain>
    </source>
</reference>
<keyword evidence="2" id="KW-0805">Transcription regulation</keyword>
<dbReference type="STRING" id="279058.LT85_1464"/>
<dbReference type="NCBIfam" id="NF008352">
    <property type="entry name" value="PRK11139.1"/>
    <property type="match status" value="1"/>
</dbReference>
<dbReference type="Pfam" id="PF03466">
    <property type="entry name" value="LysR_substrate"/>
    <property type="match status" value="1"/>
</dbReference>
<dbReference type="FunFam" id="1.10.10.10:FF:000038">
    <property type="entry name" value="Glycine cleavage system transcriptional activator"/>
    <property type="match status" value="1"/>
</dbReference>
<keyword evidence="3" id="KW-0238">DNA-binding</keyword>
<sequence>MKAFEAAARHRNFTRAAAELFVTQAAISHQVKQLEEWLGLKLFERRGHALTLTADGKSYLPEVAEALDRLVAATERLTSNLAAGTLRITVLPSFAAKWLMPRLSRFHAAHPEIELDLVSNEESWDFSSKDFDLGIRLGNGRWPGVQADLIADEWLTPMYNQALDARTPLQKPADLAHHALLHDAPRDNWPRWLELVDAPAVDARKGASFTDASLALQAAIDGHGVLLGRLFLAADDIAAGRLLTPYPQRLKNDYSYWLAYPKASALKPRIAAFRSWLLREAEACRN</sequence>
<dbReference type="PROSITE" id="PS50931">
    <property type="entry name" value="HTH_LYSR"/>
    <property type="match status" value="1"/>
</dbReference>
<dbReference type="EMBL" id="CP009962">
    <property type="protein sequence ID" value="AIY40622.1"/>
    <property type="molecule type" value="Genomic_DNA"/>
</dbReference>
<keyword evidence="7" id="KW-1185">Reference proteome</keyword>
<feature type="domain" description="HTH lysR-type" evidence="5">
    <location>
        <begin position="1"/>
        <end position="53"/>
    </location>
</feature>
<accession>A0A0A1FCP3</accession>
<dbReference type="PANTHER" id="PTHR30537:SF26">
    <property type="entry name" value="GLYCINE CLEAVAGE SYSTEM TRANSCRIPTIONAL ACTIVATOR"/>
    <property type="match status" value="1"/>
</dbReference>
<dbReference type="AlphaFoldDB" id="A0A0A1FCP3"/>
<evidence type="ECO:0000313" key="6">
    <source>
        <dbReference type="EMBL" id="AIY40622.1"/>
    </source>
</evidence>
<dbReference type="CDD" id="cd08432">
    <property type="entry name" value="PBP2_GcdR_TrpI_HvrB_AmpR_like"/>
    <property type="match status" value="1"/>
</dbReference>
<protein>
    <submittedName>
        <fullName evidence="6">Glycine cleavage system transcriptional activator GcvA</fullName>
    </submittedName>
</protein>
<dbReference type="Pfam" id="PF00126">
    <property type="entry name" value="HTH_1"/>
    <property type="match status" value="1"/>
</dbReference>
<evidence type="ECO:0000256" key="3">
    <source>
        <dbReference type="ARBA" id="ARBA00023125"/>
    </source>
</evidence>
<dbReference type="Proteomes" id="UP000030302">
    <property type="component" value="Chromosome"/>
</dbReference>
<dbReference type="InterPro" id="IPR036388">
    <property type="entry name" value="WH-like_DNA-bd_sf"/>
</dbReference>
<proteinExistence type="inferred from homology"/>
<dbReference type="KEGG" id="care:LT85_1464"/>
<dbReference type="GO" id="GO:0043565">
    <property type="term" value="F:sequence-specific DNA binding"/>
    <property type="evidence" value="ECO:0007669"/>
    <property type="project" value="TreeGrafter"/>
</dbReference>
<evidence type="ECO:0000256" key="4">
    <source>
        <dbReference type="ARBA" id="ARBA00023163"/>
    </source>
</evidence>
<evidence type="ECO:0000259" key="5">
    <source>
        <dbReference type="PROSITE" id="PS50931"/>
    </source>
</evidence>
<comment type="similarity">
    <text evidence="1">Belongs to the LysR transcriptional regulatory family.</text>
</comment>
<gene>
    <name evidence="6" type="primary">gcvA</name>
    <name evidence="6" type="ORF">LT85_1464</name>
</gene>
<dbReference type="SUPFAM" id="SSF53850">
    <property type="entry name" value="Periplasmic binding protein-like II"/>
    <property type="match status" value="1"/>
</dbReference>
<dbReference type="GO" id="GO:0006351">
    <property type="term" value="P:DNA-templated transcription"/>
    <property type="evidence" value="ECO:0007669"/>
    <property type="project" value="TreeGrafter"/>
</dbReference>
<dbReference type="Gene3D" id="3.40.190.10">
    <property type="entry name" value="Periplasmic binding protein-like II"/>
    <property type="match status" value="2"/>
</dbReference>
<dbReference type="HOGENOM" id="CLU_039613_37_0_4"/>
<dbReference type="PRINTS" id="PR00039">
    <property type="entry name" value="HTHLYSR"/>
</dbReference>
<dbReference type="Gene3D" id="1.10.10.10">
    <property type="entry name" value="Winged helix-like DNA-binding domain superfamily/Winged helix DNA-binding domain"/>
    <property type="match status" value="1"/>
</dbReference>
<dbReference type="GO" id="GO:0003700">
    <property type="term" value="F:DNA-binding transcription factor activity"/>
    <property type="evidence" value="ECO:0007669"/>
    <property type="project" value="InterPro"/>
</dbReference>
<dbReference type="SUPFAM" id="SSF46785">
    <property type="entry name" value="Winged helix' DNA-binding domain"/>
    <property type="match status" value="1"/>
</dbReference>
<dbReference type="InterPro" id="IPR036390">
    <property type="entry name" value="WH_DNA-bd_sf"/>
</dbReference>
<dbReference type="InterPro" id="IPR058163">
    <property type="entry name" value="LysR-type_TF_proteobact-type"/>
</dbReference>
<keyword evidence="4" id="KW-0804">Transcription</keyword>
<evidence type="ECO:0000313" key="7">
    <source>
        <dbReference type="Proteomes" id="UP000030302"/>
    </source>
</evidence>
<name>A0A0A1FCP3_9BURK</name>
<dbReference type="InterPro" id="IPR005119">
    <property type="entry name" value="LysR_subst-bd"/>
</dbReference>
<organism evidence="6 7">
    <name type="scientific">Collimonas arenae</name>
    <dbReference type="NCBI Taxonomy" id="279058"/>
    <lineage>
        <taxon>Bacteria</taxon>
        <taxon>Pseudomonadati</taxon>
        <taxon>Pseudomonadota</taxon>
        <taxon>Betaproteobacteria</taxon>
        <taxon>Burkholderiales</taxon>
        <taxon>Oxalobacteraceae</taxon>
        <taxon>Collimonas</taxon>
    </lineage>
</organism>
<evidence type="ECO:0000256" key="1">
    <source>
        <dbReference type="ARBA" id="ARBA00009437"/>
    </source>
</evidence>
<evidence type="ECO:0000256" key="2">
    <source>
        <dbReference type="ARBA" id="ARBA00023015"/>
    </source>
</evidence>
<dbReference type="InterPro" id="IPR000847">
    <property type="entry name" value="LysR_HTH_N"/>
</dbReference>